<comment type="similarity">
    <text evidence="1">Belongs to the CTAG/PCC1 family.</text>
</comment>
<dbReference type="Pfam" id="PF09341">
    <property type="entry name" value="Pcc1"/>
    <property type="match status" value="1"/>
</dbReference>
<accession>A0A2H4VC32</accession>
<evidence type="ECO:0000256" key="1">
    <source>
        <dbReference type="ARBA" id="ARBA00007073"/>
    </source>
</evidence>
<evidence type="ECO:0000313" key="5">
    <source>
        <dbReference type="Proteomes" id="UP000591058"/>
    </source>
</evidence>
<dbReference type="AlphaFoldDB" id="A0A2H4VC32"/>
<reference evidence="2 4" key="1">
    <citation type="submission" date="2016-10" db="EMBL/GenBank/DDBJ databases">
        <title>Comparative genomics between deep and shallow subseafloor isolates.</title>
        <authorList>
            <person name="Ishii S."/>
            <person name="Miller J.R."/>
            <person name="Sutton G."/>
            <person name="Suzuki S."/>
            <person name="Methe B."/>
            <person name="Inagaki F."/>
            <person name="Imachi H."/>
        </authorList>
    </citation>
    <scope>NUCLEOTIDE SEQUENCE [LARGE SCALE GENOMIC DNA]</scope>
    <source>
        <strain evidence="2 4">MO-MB1</strain>
    </source>
</reference>
<dbReference type="NCBIfam" id="NF011470">
    <property type="entry name" value="PRK14887.1"/>
    <property type="match status" value="1"/>
</dbReference>
<dbReference type="RefSeq" id="WP_100905620.1">
    <property type="nucleotide sequence ID" value="NZ_CP017766.1"/>
</dbReference>
<dbReference type="Proteomes" id="UP000232806">
    <property type="component" value="Chromosome"/>
</dbReference>
<dbReference type="Proteomes" id="UP000591058">
    <property type="component" value="Unassembled WGS sequence"/>
</dbReference>
<protein>
    <recommendedName>
        <fullName evidence="6">KEOPS complex subunit</fullName>
    </recommendedName>
</protein>
<gene>
    <name evidence="2" type="ORF">BK007_06225</name>
    <name evidence="3" type="ORF">HG719_08630</name>
</gene>
<dbReference type="EMBL" id="CP017766">
    <property type="protein sequence ID" value="AUB55643.1"/>
    <property type="molecule type" value="Genomic_DNA"/>
</dbReference>
<dbReference type="GeneID" id="35122938"/>
<dbReference type="OrthoDB" id="81933at2157"/>
<proteinExistence type="inferred from homology"/>
<dbReference type="InterPro" id="IPR015419">
    <property type="entry name" value="CTAG/Pcc1"/>
</dbReference>
<evidence type="ECO:0000313" key="2">
    <source>
        <dbReference type="EMBL" id="AUB55643.1"/>
    </source>
</evidence>
<dbReference type="EMBL" id="JABBYL010000029">
    <property type="protein sequence ID" value="NMO09888.1"/>
    <property type="molecule type" value="Genomic_DNA"/>
</dbReference>
<reference evidence="3 5" key="2">
    <citation type="submission" date="2020-04" db="EMBL/GenBank/DDBJ databases">
        <title>Draft genome of Methanobacterium subterraneum isolated from animal feces.</title>
        <authorList>
            <person name="Ouboter H.T."/>
            <person name="Berger S."/>
            <person name="Gungor E."/>
            <person name="Jetten M.S.M."/>
            <person name="Welte C.U."/>
        </authorList>
    </citation>
    <scope>NUCLEOTIDE SEQUENCE [LARGE SCALE GENOMIC DNA]</scope>
    <source>
        <strain evidence="3">HO_2020</strain>
    </source>
</reference>
<evidence type="ECO:0000313" key="3">
    <source>
        <dbReference type="EMBL" id="NMO09888.1"/>
    </source>
</evidence>
<evidence type="ECO:0008006" key="6">
    <source>
        <dbReference type="Google" id="ProtNLM"/>
    </source>
</evidence>
<evidence type="ECO:0000313" key="4">
    <source>
        <dbReference type="Proteomes" id="UP000232806"/>
    </source>
</evidence>
<name>A0A2H4VC32_9EURY</name>
<organism evidence="2 4">
    <name type="scientific">Methanobacterium subterraneum</name>
    <dbReference type="NCBI Taxonomy" id="59277"/>
    <lineage>
        <taxon>Archaea</taxon>
        <taxon>Methanobacteriati</taxon>
        <taxon>Methanobacteriota</taxon>
        <taxon>Methanomada group</taxon>
        <taxon>Methanobacteria</taxon>
        <taxon>Methanobacteriales</taxon>
        <taxon>Methanobacteriaceae</taxon>
        <taxon>Methanobacterium</taxon>
    </lineage>
</organism>
<sequence length="73" mass="8195">MNIKATITFHYHDSKQAEVAHQSLLPDNIGFLESHQEHNSLVCKLIGSSLKTVLATADDLIFSEMMVEKILEI</sequence>